<protein>
    <recommendedName>
        <fullName evidence="4">Integral membrane protein</fullName>
    </recommendedName>
</protein>
<dbReference type="EMBL" id="BAABHK010000005">
    <property type="protein sequence ID" value="GAA4627369.1"/>
    <property type="molecule type" value="Genomic_DNA"/>
</dbReference>
<keyword evidence="1" id="KW-0472">Membrane</keyword>
<feature type="transmembrane region" description="Helical" evidence="1">
    <location>
        <begin position="21"/>
        <end position="43"/>
    </location>
</feature>
<evidence type="ECO:0000256" key="1">
    <source>
        <dbReference type="SAM" id="Phobius"/>
    </source>
</evidence>
<keyword evidence="3" id="KW-1185">Reference proteome</keyword>
<reference evidence="3" key="1">
    <citation type="journal article" date="2019" name="Int. J. Syst. Evol. Microbiol.">
        <title>The Global Catalogue of Microorganisms (GCM) 10K type strain sequencing project: providing services to taxonomists for standard genome sequencing and annotation.</title>
        <authorList>
            <consortium name="The Broad Institute Genomics Platform"/>
            <consortium name="The Broad Institute Genome Sequencing Center for Infectious Disease"/>
            <person name="Wu L."/>
            <person name="Ma J."/>
        </authorList>
    </citation>
    <scope>NUCLEOTIDE SEQUENCE [LARGE SCALE GENOMIC DNA]</scope>
    <source>
        <strain evidence="3">JCM 17939</strain>
    </source>
</reference>
<keyword evidence="1" id="KW-1133">Transmembrane helix</keyword>
<accession>A0ABP8UAK6</accession>
<feature type="transmembrane region" description="Helical" evidence="1">
    <location>
        <begin position="104"/>
        <end position="125"/>
    </location>
</feature>
<proteinExistence type="predicted"/>
<comment type="caution">
    <text evidence="2">The sequence shown here is derived from an EMBL/GenBank/DDBJ whole genome shotgun (WGS) entry which is preliminary data.</text>
</comment>
<sequence length="133" mass="14434">MRRRVDGMTTHIAHRDGTVAAFVFLGGALAVAVWTVLLGFYASADVRPLWIGFDLLLTAGMALTGWLARRRDGRAALTAAGLAALMLADVWFDVMTARPGYRPTSIVMGLTLELPFAVACAVFALRVRARGWR</sequence>
<evidence type="ECO:0008006" key="4">
    <source>
        <dbReference type="Google" id="ProtNLM"/>
    </source>
</evidence>
<name>A0ABP8UAK6_9ACTN</name>
<gene>
    <name evidence="2" type="ORF">GCM10023196_039250</name>
</gene>
<feature type="transmembrane region" description="Helical" evidence="1">
    <location>
        <begin position="49"/>
        <end position="68"/>
    </location>
</feature>
<keyword evidence="1" id="KW-0812">Transmembrane</keyword>
<organism evidence="2 3">
    <name type="scientific">Actinoallomurus vinaceus</name>
    <dbReference type="NCBI Taxonomy" id="1080074"/>
    <lineage>
        <taxon>Bacteria</taxon>
        <taxon>Bacillati</taxon>
        <taxon>Actinomycetota</taxon>
        <taxon>Actinomycetes</taxon>
        <taxon>Streptosporangiales</taxon>
        <taxon>Thermomonosporaceae</taxon>
        <taxon>Actinoallomurus</taxon>
    </lineage>
</organism>
<evidence type="ECO:0000313" key="3">
    <source>
        <dbReference type="Proteomes" id="UP001501442"/>
    </source>
</evidence>
<evidence type="ECO:0000313" key="2">
    <source>
        <dbReference type="EMBL" id="GAA4627369.1"/>
    </source>
</evidence>
<dbReference type="Proteomes" id="UP001501442">
    <property type="component" value="Unassembled WGS sequence"/>
</dbReference>
<feature type="transmembrane region" description="Helical" evidence="1">
    <location>
        <begin position="75"/>
        <end position="92"/>
    </location>
</feature>